<protein>
    <recommendedName>
        <fullName evidence="5">Ni/Co efflux regulator RcnB</fullName>
    </recommendedName>
</protein>
<gene>
    <name evidence="3" type="ORF">LMG21510_00254</name>
</gene>
<organism evidence="3 4">
    <name type="scientific">Cupriavidus respiraculi</name>
    <dbReference type="NCBI Taxonomy" id="195930"/>
    <lineage>
        <taxon>Bacteria</taxon>
        <taxon>Pseudomonadati</taxon>
        <taxon>Pseudomonadota</taxon>
        <taxon>Betaproteobacteria</taxon>
        <taxon>Burkholderiales</taxon>
        <taxon>Burkholderiaceae</taxon>
        <taxon>Cupriavidus</taxon>
    </lineage>
</organism>
<dbReference type="EMBL" id="CAJZAH010000001">
    <property type="protein sequence ID" value="CAG9165969.1"/>
    <property type="molecule type" value="Genomic_DNA"/>
</dbReference>
<sequence length="130" mass="13911">MKIRHYASAACAVMLLTSGIGVAQSAPAEQWVAQATGSGSGTGSGASGRNVNKPPGARSDREAKPAGSEWRVGDRLPAEFRTDGHQFNITNYKQFDLPPPKRGHRWVGVGADFLLVSNNNVIAEVRKPQR</sequence>
<evidence type="ECO:0000256" key="2">
    <source>
        <dbReference type="SAM" id="SignalP"/>
    </source>
</evidence>
<proteinExistence type="predicted"/>
<evidence type="ECO:0008006" key="5">
    <source>
        <dbReference type="Google" id="ProtNLM"/>
    </source>
</evidence>
<comment type="caution">
    <text evidence="3">The sequence shown here is derived from an EMBL/GenBank/DDBJ whole genome shotgun (WGS) entry which is preliminary data.</text>
</comment>
<dbReference type="Gene3D" id="3.10.450.160">
    <property type="entry name" value="inner membrane protein cigr"/>
    <property type="match status" value="1"/>
</dbReference>
<keyword evidence="2" id="KW-0732">Signal</keyword>
<reference evidence="3 4" key="1">
    <citation type="submission" date="2021-08" db="EMBL/GenBank/DDBJ databases">
        <authorList>
            <person name="Peeters C."/>
        </authorList>
    </citation>
    <scope>NUCLEOTIDE SEQUENCE [LARGE SCALE GENOMIC DNA]</scope>
    <source>
        <strain evidence="3 4">LMG 21510</strain>
    </source>
</reference>
<dbReference type="InterPro" id="IPR024572">
    <property type="entry name" value="RcnB"/>
</dbReference>
<dbReference type="Pfam" id="PF11776">
    <property type="entry name" value="RcnB"/>
    <property type="match status" value="1"/>
</dbReference>
<feature type="chain" id="PRO_5045356367" description="Ni/Co efflux regulator RcnB" evidence="2">
    <location>
        <begin position="24"/>
        <end position="130"/>
    </location>
</feature>
<feature type="signal peptide" evidence="2">
    <location>
        <begin position="1"/>
        <end position="23"/>
    </location>
</feature>
<accession>A0ABM8WF61</accession>
<name>A0ABM8WF61_9BURK</name>
<dbReference type="Proteomes" id="UP000721236">
    <property type="component" value="Unassembled WGS sequence"/>
</dbReference>
<keyword evidence="4" id="KW-1185">Reference proteome</keyword>
<evidence type="ECO:0000256" key="1">
    <source>
        <dbReference type="SAM" id="MobiDB-lite"/>
    </source>
</evidence>
<dbReference type="RefSeq" id="WP_222205634.1">
    <property type="nucleotide sequence ID" value="NZ_CAJZAH010000001.1"/>
</dbReference>
<feature type="region of interest" description="Disordered" evidence="1">
    <location>
        <begin position="33"/>
        <end position="75"/>
    </location>
</feature>
<evidence type="ECO:0000313" key="4">
    <source>
        <dbReference type="Proteomes" id="UP000721236"/>
    </source>
</evidence>
<evidence type="ECO:0000313" key="3">
    <source>
        <dbReference type="EMBL" id="CAG9165969.1"/>
    </source>
</evidence>